<name>A0A5N3VAX0_MUNMU</name>
<proteinExistence type="inferred from homology"/>
<feature type="domain" description="Sulfotransferase" evidence="5">
    <location>
        <begin position="13"/>
        <end position="153"/>
    </location>
</feature>
<dbReference type="Gene3D" id="3.40.50.300">
    <property type="entry name" value="P-loop containing nucleotide triphosphate hydrolases"/>
    <property type="match status" value="1"/>
</dbReference>
<feature type="non-terminal residue" evidence="6">
    <location>
        <position position="1"/>
    </location>
</feature>
<reference evidence="6 7" key="1">
    <citation type="submission" date="2019-06" db="EMBL/GenBank/DDBJ databases">
        <title>Discovery of a novel chromosome fission-fusion reversal in muntjac.</title>
        <authorList>
            <person name="Mudd A.B."/>
            <person name="Bredeson J.V."/>
            <person name="Baum R."/>
            <person name="Hockemeyer D."/>
            <person name="Rokhsar D.S."/>
        </authorList>
    </citation>
    <scope>NUCLEOTIDE SEQUENCE [LARGE SCALE GENOMIC DNA]</scope>
    <source>
        <strain evidence="6">UTSW_UCB_Mm</strain>
        <tissue evidence="6">Fibroblast cell line</tissue>
    </source>
</reference>
<dbReference type="Proteomes" id="UP000326458">
    <property type="component" value="Unassembled WGS sequence"/>
</dbReference>
<dbReference type="EC" id="2.8.2.-" evidence="4"/>
<evidence type="ECO:0000256" key="4">
    <source>
        <dbReference type="RuleBase" id="RU361155"/>
    </source>
</evidence>
<comment type="catalytic activity">
    <reaction evidence="3">
        <text>4-ethylphenol + 3'-phosphoadenylyl sulfate = 4-ethylphenyl sulfate + adenosine 3',5'-bisphosphate + H(+)</text>
        <dbReference type="Rhea" id="RHEA:70607"/>
        <dbReference type="ChEBI" id="CHEBI:15378"/>
        <dbReference type="ChEBI" id="CHEBI:49584"/>
        <dbReference type="ChEBI" id="CHEBI:58339"/>
        <dbReference type="ChEBI" id="CHEBI:58343"/>
        <dbReference type="ChEBI" id="CHEBI:133681"/>
    </reaction>
    <physiologicalReaction direction="left-to-right" evidence="3">
        <dbReference type="Rhea" id="RHEA:70608"/>
    </physiologicalReaction>
</comment>
<keyword evidence="2 4" id="KW-0808">Transferase</keyword>
<dbReference type="InterPro" id="IPR027417">
    <property type="entry name" value="P-loop_NTPase"/>
</dbReference>
<dbReference type="Pfam" id="PF00685">
    <property type="entry name" value="Sulfotransfer_1"/>
    <property type="match status" value="1"/>
</dbReference>
<dbReference type="InterPro" id="IPR000863">
    <property type="entry name" value="Sulfotransferase_dom"/>
</dbReference>
<comment type="caution">
    <text evidence="6">The sequence shown here is derived from an EMBL/GenBank/DDBJ whole genome shotgun (WGS) entry which is preliminary data.</text>
</comment>
<accession>A0A5N3VAX0</accession>
<keyword evidence="7" id="KW-1185">Reference proteome</keyword>
<evidence type="ECO:0000313" key="7">
    <source>
        <dbReference type="Proteomes" id="UP000326458"/>
    </source>
</evidence>
<dbReference type="PANTHER" id="PTHR11783">
    <property type="entry name" value="SULFOTRANSFERASE SULT"/>
    <property type="match status" value="1"/>
</dbReference>
<dbReference type="EMBL" id="VCEA01000003">
    <property type="protein sequence ID" value="KAB0345511.1"/>
    <property type="molecule type" value="Genomic_DNA"/>
</dbReference>
<dbReference type="SUPFAM" id="SSF52540">
    <property type="entry name" value="P-loop containing nucleoside triphosphate hydrolases"/>
    <property type="match status" value="1"/>
</dbReference>
<evidence type="ECO:0000256" key="1">
    <source>
        <dbReference type="ARBA" id="ARBA00005771"/>
    </source>
</evidence>
<evidence type="ECO:0000259" key="5">
    <source>
        <dbReference type="Pfam" id="PF00685"/>
    </source>
</evidence>
<comment type="similarity">
    <text evidence="1 4">Belongs to the sulfotransferase 1 family.</text>
</comment>
<organism evidence="6 7">
    <name type="scientific">Muntiacus muntjak</name>
    <name type="common">Barking deer</name>
    <name type="synonym">Indian muntjac</name>
    <dbReference type="NCBI Taxonomy" id="9888"/>
    <lineage>
        <taxon>Eukaryota</taxon>
        <taxon>Metazoa</taxon>
        <taxon>Chordata</taxon>
        <taxon>Craniata</taxon>
        <taxon>Vertebrata</taxon>
        <taxon>Euteleostomi</taxon>
        <taxon>Mammalia</taxon>
        <taxon>Eutheria</taxon>
        <taxon>Laurasiatheria</taxon>
        <taxon>Artiodactyla</taxon>
        <taxon>Ruminantia</taxon>
        <taxon>Pecora</taxon>
        <taxon>Cervidae</taxon>
        <taxon>Muntiacinae</taxon>
        <taxon>Muntiacus</taxon>
    </lineage>
</organism>
<sequence length="180" mass="21799">KVILGKKDYMYIMVYVARNAKDVAVSYYYFYQMAKMHPDPGTWEEFLDKFMTGKVAFGSWYDHVKGWWEKKKDYRILYLFYEDMKEDPKCEIQKLLKFLDKDLPEEIVDKILYHSSFEMMKQNPSANYTTMPKFSMDHSVSPFMRKERYQSKWEEIMLGRKFYKKIVKGNSSWQGNVLLL</sequence>
<protein>
    <recommendedName>
        <fullName evidence="4">Sulfotransferase</fullName>
        <ecNumber evidence="4">2.8.2.-</ecNumber>
    </recommendedName>
</protein>
<dbReference type="AlphaFoldDB" id="A0A5N3VAX0"/>
<gene>
    <name evidence="6" type="ORF">FD754_022437</name>
</gene>
<dbReference type="GO" id="GO:0008146">
    <property type="term" value="F:sulfotransferase activity"/>
    <property type="evidence" value="ECO:0007669"/>
    <property type="project" value="InterPro"/>
</dbReference>
<evidence type="ECO:0000313" key="6">
    <source>
        <dbReference type="EMBL" id="KAB0345511.1"/>
    </source>
</evidence>
<evidence type="ECO:0000256" key="2">
    <source>
        <dbReference type="ARBA" id="ARBA00022679"/>
    </source>
</evidence>
<evidence type="ECO:0000256" key="3">
    <source>
        <dbReference type="ARBA" id="ARBA00048219"/>
    </source>
</evidence>